<dbReference type="Gene3D" id="3.30.420.40">
    <property type="match status" value="2"/>
</dbReference>
<dbReference type="InterPro" id="IPR002731">
    <property type="entry name" value="ATPase_BadF"/>
</dbReference>
<keyword evidence="4" id="KW-1185">Reference proteome</keyword>
<dbReference type="SUPFAM" id="SSF53067">
    <property type="entry name" value="Actin-like ATPase domain"/>
    <property type="match status" value="2"/>
</dbReference>
<proteinExistence type="predicted"/>
<feature type="domain" description="ATPase BadF/BadG/BcrA/BcrD type" evidence="2">
    <location>
        <begin position="11"/>
        <end position="264"/>
    </location>
</feature>
<evidence type="ECO:0000313" key="4">
    <source>
        <dbReference type="Proteomes" id="UP000610966"/>
    </source>
</evidence>
<accession>A0A8J3R3L3</accession>
<dbReference type="PANTHER" id="PTHR43190:SF3">
    <property type="entry name" value="N-ACETYL-D-GLUCOSAMINE KINASE"/>
    <property type="match status" value="1"/>
</dbReference>
<evidence type="ECO:0000313" key="3">
    <source>
        <dbReference type="EMBL" id="GIH68482.1"/>
    </source>
</evidence>
<dbReference type="Pfam" id="PF01869">
    <property type="entry name" value="BcrAD_BadFG"/>
    <property type="match status" value="1"/>
</dbReference>
<dbReference type="EMBL" id="BOOG01000008">
    <property type="protein sequence ID" value="GIH68482.1"/>
    <property type="molecule type" value="Genomic_DNA"/>
</dbReference>
<evidence type="ECO:0000256" key="1">
    <source>
        <dbReference type="SAM" id="MobiDB-lite"/>
    </source>
</evidence>
<dbReference type="GO" id="GO:0016301">
    <property type="term" value="F:kinase activity"/>
    <property type="evidence" value="ECO:0007669"/>
    <property type="project" value="UniProtKB-KW"/>
</dbReference>
<feature type="region of interest" description="Disordered" evidence="1">
    <location>
        <begin position="265"/>
        <end position="287"/>
    </location>
</feature>
<keyword evidence="3" id="KW-0808">Transferase</keyword>
<sequence length="369" mass="36584">MRGATVGALFIGVDGGGTSTRCVVAGDNGEITGRGRAGGANVVSVADPAANLLAALLAALEGLDRSRVAGGVFGLAGVEAMGGLAERVWKEAGLPGRPTVVPDMLVAFTGATTEPDGTVLVAGTGAGGARIQHRQVVRRADGWGWLLGDEGSGVWIGRRAVAAALTALDGRAAPTALVDDVAAAILDDAAASGDGDGDRRDAPGLARAIVSAVYARVAESGPAWLATLAPVADAAARDGDPVAREILREGAALLCRTALAVRSRGSWGSRGSQGSRDLPDTADGAGPAAPGPLVLAGSLLTERTELAALVRAELGERAGLSAGTGSLGDWLLAGDAAAGAAALALRAVLPPDDPRALEGHRRLIAQGAR</sequence>
<gene>
    <name evidence="3" type="ORF">Mth01_07350</name>
</gene>
<protein>
    <submittedName>
        <fullName evidence="3">N-acetylglucosamine kinase</fullName>
    </submittedName>
</protein>
<dbReference type="InterPro" id="IPR043129">
    <property type="entry name" value="ATPase_NBD"/>
</dbReference>
<organism evidence="3 4">
    <name type="scientific">Sphaerimonospora thailandensis</name>
    <dbReference type="NCBI Taxonomy" id="795644"/>
    <lineage>
        <taxon>Bacteria</taxon>
        <taxon>Bacillati</taxon>
        <taxon>Actinomycetota</taxon>
        <taxon>Actinomycetes</taxon>
        <taxon>Streptosporangiales</taxon>
        <taxon>Streptosporangiaceae</taxon>
        <taxon>Sphaerimonospora</taxon>
    </lineage>
</organism>
<comment type="caution">
    <text evidence="3">The sequence shown here is derived from an EMBL/GenBank/DDBJ whole genome shotgun (WGS) entry which is preliminary data.</text>
</comment>
<name>A0A8J3R3L3_9ACTN</name>
<evidence type="ECO:0000259" key="2">
    <source>
        <dbReference type="Pfam" id="PF01869"/>
    </source>
</evidence>
<dbReference type="InterPro" id="IPR052519">
    <property type="entry name" value="Euk-type_GlcNAc_Kinase"/>
</dbReference>
<dbReference type="PANTHER" id="PTHR43190">
    <property type="entry name" value="N-ACETYL-D-GLUCOSAMINE KINASE"/>
    <property type="match status" value="1"/>
</dbReference>
<dbReference type="Proteomes" id="UP000610966">
    <property type="component" value="Unassembled WGS sequence"/>
</dbReference>
<dbReference type="AlphaFoldDB" id="A0A8J3R3L3"/>
<reference evidence="3" key="1">
    <citation type="submission" date="2021-01" db="EMBL/GenBank/DDBJ databases">
        <title>Whole genome shotgun sequence of Sphaerimonospora thailandensis NBRC 107569.</title>
        <authorList>
            <person name="Komaki H."/>
            <person name="Tamura T."/>
        </authorList>
    </citation>
    <scope>NUCLEOTIDE SEQUENCE</scope>
    <source>
        <strain evidence="3">NBRC 107569</strain>
    </source>
</reference>
<keyword evidence="3" id="KW-0418">Kinase</keyword>